<dbReference type="Pfam" id="PF16064">
    <property type="entry name" value="DUF4806"/>
    <property type="match status" value="1"/>
</dbReference>
<sequence>MNSPFAGKIKVVGDNTYSTNTTKRRLDLNSAVNLSPGTSKLIDSNSIIMNSPSAGNWKVIDDNTYSTNTSKRRIDFNSLGSSPGSANASNKRHLEKSTDEKLTVLLRAVTNLKYELRDYGIKIDRIENAIMNNNYTNKINDENHFSVTSEHLYNFPMKTVEDLNIFEDKLLENTFRLKMINYLSRLEQPKISDMTRHIMAKLFHNNLLSLYSYVGQKKKLIFSVLRSCSLIFDTIRNIPKHKSCTDMEIVGPLKTFLANAKFREQKKQQINPILKGTTNNAKCDLLILH</sequence>
<name>A0A8R2JSJ0_ACYPI</name>
<evidence type="ECO:0000259" key="2">
    <source>
        <dbReference type="Pfam" id="PF16064"/>
    </source>
</evidence>
<keyword evidence="4" id="KW-1185">Reference proteome</keyword>
<dbReference type="KEGG" id="api:115034118"/>
<dbReference type="RefSeq" id="XP_029345731.1">
    <property type="nucleotide sequence ID" value="XM_029489871.1"/>
</dbReference>
<evidence type="ECO:0000313" key="4">
    <source>
        <dbReference type="Proteomes" id="UP000007819"/>
    </source>
</evidence>
<protein>
    <recommendedName>
        <fullName evidence="2">DUF4806 domain-containing protein</fullName>
    </recommendedName>
</protein>
<dbReference type="PANTHER" id="PTHR34153:SF2">
    <property type="entry name" value="SI:CH211-262H13.3-RELATED"/>
    <property type="match status" value="1"/>
</dbReference>
<dbReference type="PANTHER" id="PTHR34153">
    <property type="entry name" value="SI:CH211-262H13.3-RELATED-RELATED"/>
    <property type="match status" value="1"/>
</dbReference>
<dbReference type="EnsemblMetazoa" id="XM_029489871.1">
    <property type="protein sequence ID" value="XP_029345731.1"/>
    <property type="gene ID" value="LOC115034118"/>
</dbReference>
<reference evidence="3" key="2">
    <citation type="submission" date="2022-06" db="UniProtKB">
        <authorList>
            <consortium name="EnsemblMetazoa"/>
        </authorList>
    </citation>
    <scope>IDENTIFICATION</scope>
</reference>
<dbReference type="GeneID" id="115034118"/>
<dbReference type="InterPro" id="IPR032071">
    <property type="entry name" value="DUF4806"/>
</dbReference>
<proteinExistence type="predicted"/>
<evidence type="ECO:0000313" key="3">
    <source>
        <dbReference type="EnsemblMetazoa" id="XP_029345731.1"/>
    </source>
</evidence>
<evidence type="ECO:0000256" key="1">
    <source>
        <dbReference type="SAM" id="MobiDB-lite"/>
    </source>
</evidence>
<accession>A0A8R2JSJ0</accession>
<reference evidence="4" key="1">
    <citation type="submission" date="2010-06" db="EMBL/GenBank/DDBJ databases">
        <authorList>
            <person name="Jiang H."/>
            <person name="Abraham K."/>
            <person name="Ali S."/>
            <person name="Alsbrooks S.L."/>
            <person name="Anim B.N."/>
            <person name="Anosike U.S."/>
            <person name="Attaway T."/>
            <person name="Bandaranaike D.P."/>
            <person name="Battles P.K."/>
            <person name="Bell S.N."/>
            <person name="Bell A.V."/>
            <person name="Beltran B."/>
            <person name="Bickham C."/>
            <person name="Bustamante Y."/>
            <person name="Caleb T."/>
            <person name="Canada A."/>
            <person name="Cardenas V."/>
            <person name="Carter K."/>
            <person name="Chacko J."/>
            <person name="Chandrabose M.N."/>
            <person name="Chavez D."/>
            <person name="Chavez A."/>
            <person name="Chen L."/>
            <person name="Chu H.-S."/>
            <person name="Claassen K.J."/>
            <person name="Cockrell R."/>
            <person name="Collins M."/>
            <person name="Cooper J.A."/>
            <person name="Cree A."/>
            <person name="Curry S.M."/>
            <person name="Da Y."/>
            <person name="Dao M.D."/>
            <person name="Das B."/>
            <person name="Davila M.-L."/>
            <person name="Davy-Carroll L."/>
            <person name="Denson S."/>
            <person name="Dinh H."/>
            <person name="Ebong V.E."/>
            <person name="Edwards J.R."/>
            <person name="Egan A."/>
            <person name="El-Daye J."/>
            <person name="Escobedo L."/>
            <person name="Fernandez S."/>
            <person name="Fernando P.R."/>
            <person name="Flagg N."/>
            <person name="Forbes L.D."/>
            <person name="Fowler R.G."/>
            <person name="Fu Q."/>
            <person name="Gabisi R.A."/>
            <person name="Ganer J."/>
            <person name="Garbino Pronczuk A."/>
            <person name="Garcia R.M."/>
            <person name="Garner T."/>
            <person name="Garrett T.E."/>
            <person name="Gonzalez D.A."/>
            <person name="Hamid H."/>
            <person name="Hawkins E.S."/>
            <person name="Hirani K."/>
            <person name="Hogues M.E."/>
            <person name="Hollins B."/>
            <person name="Hsiao C.-H."/>
            <person name="Jabil R."/>
            <person name="James M.L."/>
            <person name="Jhangiani S.N."/>
            <person name="Johnson B."/>
            <person name="Johnson Q."/>
            <person name="Joshi V."/>
            <person name="Kalu J.B."/>
            <person name="Kam C."/>
            <person name="Kashfia A."/>
            <person name="Keebler J."/>
            <person name="Kisamo H."/>
            <person name="Kovar C.L."/>
            <person name="Lago L.A."/>
            <person name="Lai C.-Y."/>
            <person name="Laidlaw J."/>
            <person name="Lara F."/>
            <person name="Le T.-K."/>
            <person name="Lee S.L."/>
            <person name="Legall F.H."/>
            <person name="Lemon S.J."/>
            <person name="Lewis L.R."/>
            <person name="Li B."/>
            <person name="Liu Y."/>
            <person name="Liu Y.-S."/>
            <person name="Lopez J."/>
            <person name="Lozado R.J."/>
            <person name="Lu J."/>
            <person name="Madu R.C."/>
            <person name="Maheshwari M."/>
            <person name="Maheshwari R."/>
            <person name="Malloy K."/>
            <person name="Martinez E."/>
            <person name="Mathew T."/>
            <person name="Mercado I.C."/>
            <person name="Mercado C."/>
            <person name="Meyer B."/>
            <person name="Montgomery K."/>
            <person name="Morgan M.B."/>
            <person name="Munidasa M."/>
            <person name="Nazareth L.V."/>
            <person name="Nelson J."/>
            <person name="Ng B.M."/>
            <person name="Nguyen N.B."/>
            <person name="Nguyen P.Q."/>
            <person name="Nguyen T."/>
            <person name="Obregon M."/>
            <person name="Okwuonu G.O."/>
            <person name="Onwere C.G."/>
            <person name="Orozco G."/>
            <person name="Parra A."/>
            <person name="Patel S."/>
            <person name="Patil S."/>
            <person name="Perez A."/>
            <person name="Perez Y."/>
            <person name="Pham C."/>
            <person name="Primus E.L."/>
            <person name="Pu L.-L."/>
            <person name="Puazo M."/>
            <person name="Qin X."/>
            <person name="Quiroz J.B."/>
            <person name="Reese J."/>
            <person name="Richards S."/>
            <person name="Rives C.M."/>
            <person name="Robberts R."/>
            <person name="Ruiz S.J."/>
            <person name="Ruiz M.J."/>
            <person name="Santibanez J."/>
            <person name="Schneider B.W."/>
            <person name="Sisson I."/>
            <person name="Smith M."/>
            <person name="Sodergren E."/>
            <person name="Song X.-Z."/>
            <person name="Song B.B."/>
            <person name="Summersgill H."/>
            <person name="Thelus R."/>
            <person name="Thornton R.D."/>
            <person name="Trejos Z.Y."/>
            <person name="Usmani K."/>
            <person name="Vattathil S."/>
            <person name="Villasana D."/>
            <person name="Walker D.L."/>
            <person name="Wang S."/>
            <person name="Wang K."/>
            <person name="White C.S."/>
            <person name="Williams A.C."/>
            <person name="Williamson J."/>
            <person name="Wilson K."/>
            <person name="Woghiren I.O."/>
            <person name="Woodworth J.R."/>
            <person name="Worley K.C."/>
            <person name="Wright R.A."/>
            <person name="Wu W."/>
            <person name="Young L."/>
            <person name="Zhang L."/>
            <person name="Zhang J."/>
            <person name="Zhu Y."/>
            <person name="Muzny D.M."/>
            <person name="Weinstock G."/>
            <person name="Gibbs R.A."/>
        </authorList>
    </citation>
    <scope>NUCLEOTIDE SEQUENCE [LARGE SCALE GENOMIC DNA]</scope>
    <source>
        <strain evidence="4">LSR1</strain>
    </source>
</reference>
<feature type="domain" description="DUF4806" evidence="2">
    <location>
        <begin position="153"/>
        <end position="219"/>
    </location>
</feature>
<dbReference type="OrthoDB" id="6599997at2759"/>
<organism evidence="3 4">
    <name type="scientific">Acyrthosiphon pisum</name>
    <name type="common">Pea aphid</name>
    <dbReference type="NCBI Taxonomy" id="7029"/>
    <lineage>
        <taxon>Eukaryota</taxon>
        <taxon>Metazoa</taxon>
        <taxon>Ecdysozoa</taxon>
        <taxon>Arthropoda</taxon>
        <taxon>Hexapoda</taxon>
        <taxon>Insecta</taxon>
        <taxon>Pterygota</taxon>
        <taxon>Neoptera</taxon>
        <taxon>Paraneoptera</taxon>
        <taxon>Hemiptera</taxon>
        <taxon>Sternorrhyncha</taxon>
        <taxon>Aphidomorpha</taxon>
        <taxon>Aphidoidea</taxon>
        <taxon>Aphididae</taxon>
        <taxon>Macrosiphini</taxon>
        <taxon>Acyrthosiphon</taxon>
    </lineage>
</organism>
<dbReference type="AlphaFoldDB" id="A0A8R2JSJ0"/>
<dbReference type="Proteomes" id="UP000007819">
    <property type="component" value="Chromosome A2"/>
</dbReference>
<feature type="compositionally biased region" description="Polar residues" evidence="1">
    <location>
        <begin position="78"/>
        <end position="89"/>
    </location>
</feature>
<feature type="region of interest" description="Disordered" evidence="1">
    <location>
        <begin position="74"/>
        <end position="94"/>
    </location>
</feature>